<sequence>MTATAPESTALAAAVEAYSKPDAAEWLAFMTEHAADITPMYQRIDVNDGEDDGADTRASQRKRKRAAALTDETASLEGLKASITPPLIDVLRIVQQANLVVCRHLHDADTKSDRYRFCTRFLQDVLHCGLRGGYSTSRERAPLNDALLTPRTPQQREDLRQGLQAVVDRSIKGGTDDLALVYCLREYAIHVARDNAAFGTFMHSHVQGWSLFQCAVLRAMDAARSKAHELLPAKGDARRAIKSLCKAATDVLRTMNRYSIRLPNVSDIYLGNLYEPRCIRMGLYGNRCARNYLNRAELYEKHSQSARALNDLHSRARPVLLLLPPQYHDAYVAAADQVMKGLSTHPAVNRGTFASVMCYCQVCGQVKNLAGAHYGMNKVLVDYGSGKRFCASKRHVACGYLPLINKQLIDRAQHRSYAVVYGGSMYVLSSCCAKLLERPWREIAKLYSDSNPQQVLVCSACRPQRAPGERTAASSRADDEILAPSPPRIAARIACAHCGAQQTSHSVRFHALRIRLPADNSARELHFCVKHQRAWMRTASTGELKMTVENVLSYINMTSARTTRITPLDASRTLAIRD</sequence>
<proteinExistence type="predicted"/>
<comment type="caution">
    <text evidence="1">The sequence shown here is derived from an EMBL/GenBank/DDBJ whole genome shotgun (WGS) entry which is preliminary data.</text>
</comment>
<dbReference type="Proteomes" id="UP001190700">
    <property type="component" value="Unassembled WGS sequence"/>
</dbReference>
<dbReference type="EMBL" id="LGRX02000207">
    <property type="protein sequence ID" value="KAK3289178.1"/>
    <property type="molecule type" value="Genomic_DNA"/>
</dbReference>
<evidence type="ECO:0000313" key="1">
    <source>
        <dbReference type="EMBL" id="KAK3289178.1"/>
    </source>
</evidence>
<reference evidence="1 2" key="1">
    <citation type="journal article" date="2015" name="Genome Biol. Evol.">
        <title>Comparative Genomics of a Bacterivorous Green Alga Reveals Evolutionary Causalities and Consequences of Phago-Mixotrophic Mode of Nutrition.</title>
        <authorList>
            <person name="Burns J.A."/>
            <person name="Paasch A."/>
            <person name="Narechania A."/>
            <person name="Kim E."/>
        </authorList>
    </citation>
    <scope>NUCLEOTIDE SEQUENCE [LARGE SCALE GENOMIC DNA]</scope>
    <source>
        <strain evidence="1 2">PLY_AMNH</strain>
    </source>
</reference>
<name>A0AAE0H3C7_9CHLO</name>
<dbReference type="AlphaFoldDB" id="A0AAE0H3C7"/>
<gene>
    <name evidence="1" type="ORF">CYMTET_3382</name>
</gene>
<keyword evidence="2" id="KW-1185">Reference proteome</keyword>
<protein>
    <submittedName>
        <fullName evidence="1">Uncharacterized protein</fullName>
    </submittedName>
</protein>
<evidence type="ECO:0000313" key="2">
    <source>
        <dbReference type="Proteomes" id="UP001190700"/>
    </source>
</evidence>
<organism evidence="1 2">
    <name type="scientific">Cymbomonas tetramitiformis</name>
    <dbReference type="NCBI Taxonomy" id="36881"/>
    <lineage>
        <taxon>Eukaryota</taxon>
        <taxon>Viridiplantae</taxon>
        <taxon>Chlorophyta</taxon>
        <taxon>Pyramimonadophyceae</taxon>
        <taxon>Pyramimonadales</taxon>
        <taxon>Pyramimonadaceae</taxon>
        <taxon>Cymbomonas</taxon>
    </lineage>
</organism>
<accession>A0AAE0H3C7</accession>